<gene>
    <name evidence="1" type="ORF">PNK_1026</name>
</gene>
<accession>A0A0U5J9E0</accession>
<dbReference type="EMBL" id="LN879502">
    <property type="protein sequence ID" value="CUI16649.1"/>
    <property type="molecule type" value="Genomic_DNA"/>
</dbReference>
<dbReference type="PATRIC" id="fig|389348.3.peg.1131"/>
<sequence length="80" mass="9251">MLAHCLSYTVKTPTQSLRGDYYSCNTVVFYVFRSQEVPNVTKSRDLLQHLFFRSLFFLLKVHNQPFTIQCFLGGKSAVVI</sequence>
<name>A0A0U5J9E0_9BACT</name>
<organism evidence="1 2">
    <name type="scientific">Candidatus Protochlamydia naegleriophila</name>
    <dbReference type="NCBI Taxonomy" id="389348"/>
    <lineage>
        <taxon>Bacteria</taxon>
        <taxon>Pseudomonadati</taxon>
        <taxon>Chlamydiota</taxon>
        <taxon>Chlamydiia</taxon>
        <taxon>Parachlamydiales</taxon>
        <taxon>Parachlamydiaceae</taxon>
        <taxon>Candidatus Protochlamydia</taxon>
    </lineage>
</organism>
<dbReference type="AlphaFoldDB" id="A0A0U5J9E0"/>
<reference evidence="2" key="1">
    <citation type="submission" date="2015-09" db="EMBL/GenBank/DDBJ databases">
        <authorList>
            <person name="Bertelli C."/>
        </authorList>
    </citation>
    <scope>NUCLEOTIDE SEQUENCE [LARGE SCALE GENOMIC DNA]</scope>
    <source>
        <strain evidence="2">KNic</strain>
    </source>
</reference>
<protein>
    <submittedName>
        <fullName evidence="1">Uncharacterized protein</fullName>
    </submittedName>
</protein>
<proteinExistence type="predicted"/>
<dbReference type="Proteomes" id="UP000069902">
    <property type="component" value="Chromosome cPNK"/>
</dbReference>
<evidence type="ECO:0000313" key="1">
    <source>
        <dbReference type="EMBL" id="CUI16649.1"/>
    </source>
</evidence>
<dbReference type="InParanoid" id="A0A0U5J9E0"/>
<dbReference type="KEGG" id="pnl:PNK_1026"/>
<keyword evidence="2" id="KW-1185">Reference proteome</keyword>
<evidence type="ECO:0000313" key="2">
    <source>
        <dbReference type="Proteomes" id="UP000069902"/>
    </source>
</evidence>